<dbReference type="SUPFAM" id="SSF53448">
    <property type="entry name" value="Nucleotide-diphospho-sugar transferases"/>
    <property type="match status" value="1"/>
</dbReference>
<dbReference type="InterPro" id="IPR001173">
    <property type="entry name" value="Glyco_trans_2-like"/>
</dbReference>
<accession>A0A511QUI6</accession>
<organism evidence="4 5">
    <name type="scientific">Vibrio superstes NBRC 103154</name>
    <dbReference type="NCBI Taxonomy" id="1219062"/>
    <lineage>
        <taxon>Bacteria</taxon>
        <taxon>Pseudomonadati</taxon>
        <taxon>Pseudomonadota</taxon>
        <taxon>Gammaproteobacteria</taxon>
        <taxon>Vibrionales</taxon>
        <taxon>Vibrionaceae</taxon>
        <taxon>Vibrio</taxon>
    </lineage>
</organism>
<evidence type="ECO:0000313" key="5">
    <source>
        <dbReference type="Proteomes" id="UP000321113"/>
    </source>
</evidence>
<name>A0A511QUI6_9VIBR</name>
<feature type="transmembrane region" description="Helical" evidence="1">
    <location>
        <begin position="270"/>
        <end position="290"/>
    </location>
</feature>
<sequence length="381" mass="42260">MSKKDIELTILMPCLNESETLLTCITKAKKYMQDANIEGEVLIADNGSIDDSKYIAKGAGARVINVGRKGYGAALQGGISEARGKYIIMGDADDSYDFSSLTPFVKKLRQGNDLVMGNRFKGGIEKGAMPPLHKYLGNPILSFLGRLFFNIKCRDFHCGLRGFNKQSISSLNLHTTGMEFASEMVVRSSLSGLKLEEVPTTLSNDGRSRPPHLNTWRDGWRHLCFLLMYTPKWLYLYPAISLITFGLLIILSLLTGPVTISGIELENKTFFAGCLSFLLGTQALLIGKTVHRYAIKSGLLPSSNKNKPHHLESYAILGFMLTIIGIVLSFLCLYQWSKLHFGDFQSPVADRYMVLSLTISICGMQIFFSSFLNAIVSIDHN</sequence>
<dbReference type="InterPro" id="IPR058718">
    <property type="entry name" value="Agl6_TM_C"/>
</dbReference>
<dbReference type="Proteomes" id="UP000321113">
    <property type="component" value="Unassembled WGS sequence"/>
</dbReference>
<feature type="transmembrane region" description="Helical" evidence="1">
    <location>
        <begin position="311"/>
        <end position="336"/>
    </location>
</feature>
<protein>
    <submittedName>
        <fullName evidence="4">Dolichol-P-glucose synthetase</fullName>
    </submittedName>
</protein>
<reference evidence="4 5" key="1">
    <citation type="submission" date="2019-07" db="EMBL/GenBank/DDBJ databases">
        <title>Whole genome shotgun sequence of Vibrio superstes NBRC 103154.</title>
        <authorList>
            <person name="Hosoyama A."/>
            <person name="Uohara A."/>
            <person name="Ohji S."/>
            <person name="Ichikawa N."/>
        </authorList>
    </citation>
    <scope>NUCLEOTIDE SEQUENCE [LARGE SCALE GENOMIC DNA]</scope>
    <source>
        <strain evidence="4 5">NBRC 103154</strain>
    </source>
</reference>
<feature type="domain" description="Glycosyltransferase 2-like" evidence="2">
    <location>
        <begin position="9"/>
        <end position="168"/>
    </location>
</feature>
<keyword evidence="1" id="KW-0472">Membrane</keyword>
<dbReference type="Pfam" id="PF00535">
    <property type="entry name" value="Glycos_transf_2"/>
    <property type="match status" value="1"/>
</dbReference>
<evidence type="ECO:0000259" key="2">
    <source>
        <dbReference type="Pfam" id="PF00535"/>
    </source>
</evidence>
<evidence type="ECO:0000313" key="4">
    <source>
        <dbReference type="EMBL" id="GEM81028.1"/>
    </source>
</evidence>
<dbReference type="InterPro" id="IPR029044">
    <property type="entry name" value="Nucleotide-diphossugar_trans"/>
</dbReference>
<comment type="caution">
    <text evidence="4">The sequence shown here is derived from an EMBL/GenBank/DDBJ whole genome shotgun (WGS) entry which is preliminary data.</text>
</comment>
<gene>
    <name evidence="4" type="ORF">VSU01S_32730</name>
</gene>
<dbReference type="PANTHER" id="PTHR48090:SF7">
    <property type="entry name" value="RFBJ PROTEIN"/>
    <property type="match status" value="1"/>
</dbReference>
<keyword evidence="1" id="KW-0812">Transmembrane</keyword>
<evidence type="ECO:0000259" key="3">
    <source>
        <dbReference type="Pfam" id="PF26629"/>
    </source>
</evidence>
<evidence type="ECO:0000256" key="1">
    <source>
        <dbReference type="SAM" id="Phobius"/>
    </source>
</evidence>
<dbReference type="PANTHER" id="PTHR48090">
    <property type="entry name" value="UNDECAPRENYL-PHOSPHATE 4-DEOXY-4-FORMAMIDO-L-ARABINOSE TRANSFERASE-RELATED"/>
    <property type="match status" value="1"/>
</dbReference>
<dbReference type="Pfam" id="PF26629">
    <property type="entry name" value="GT2_TM_C"/>
    <property type="match status" value="1"/>
</dbReference>
<dbReference type="Gene3D" id="3.90.550.10">
    <property type="entry name" value="Spore Coat Polysaccharide Biosynthesis Protein SpsA, Chain A"/>
    <property type="match status" value="1"/>
</dbReference>
<dbReference type="RefSeq" id="WP_119011335.1">
    <property type="nucleotide sequence ID" value="NZ_BJXK01000016.1"/>
</dbReference>
<dbReference type="CDD" id="cd04179">
    <property type="entry name" value="DPM_DPG-synthase_like"/>
    <property type="match status" value="1"/>
</dbReference>
<dbReference type="OrthoDB" id="276604at2"/>
<dbReference type="AlphaFoldDB" id="A0A511QUI6"/>
<dbReference type="InterPro" id="IPR050256">
    <property type="entry name" value="Glycosyltransferase_2"/>
</dbReference>
<keyword evidence="5" id="KW-1185">Reference proteome</keyword>
<dbReference type="EMBL" id="BJXK01000016">
    <property type="protein sequence ID" value="GEM81028.1"/>
    <property type="molecule type" value="Genomic_DNA"/>
</dbReference>
<feature type="domain" description="Low-salt glycan biosynthesis hexosyltransferase Agl6 C-terminal transmembrane region" evidence="3">
    <location>
        <begin position="291"/>
        <end position="376"/>
    </location>
</feature>
<feature type="transmembrane region" description="Helical" evidence="1">
    <location>
        <begin position="235"/>
        <end position="258"/>
    </location>
</feature>
<keyword evidence="1" id="KW-1133">Transmembrane helix</keyword>
<feature type="transmembrane region" description="Helical" evidence="1">
    <location>
        <begin position="352"/>
        <end position="376"/>
    </location>
</feature>
<proteinExistence type="predicted"/>